<evidence type="ECO:0000313" key="1">
    <source>
        <dbReference type="EMBL" id="CDZ97474.1"/>
    </source>
</evidence>
<proteinExistence type="predicted"/>
<protein>
    <submittedName>
        <fullName evidence="1">Uncharacterized protein</fullName>
    </submittedName>
</protein>
<name>A0A0F7SJG2_PHARH</name>
<accession>A0A0F7SJG2</accession>
<dbReference type="EMBL" id="LN483192">
    <property type="protein sequence ID" value="CDZ97474.1"/>
    <property type="molecule type" value="Genomic_DNA"/>
</dbReference>
<dbReference type="AlphaFoldDB" id="A0A0F7SJG2"/>
<sequence length="51" mass="6030">MSKTLERLLLPAFIYMLKPSKCLSSHHSVKHHVEIRFEHCTKEVLVKDLKK</sequence>
<reference evidence="1" key="1">
    <citation type="submission" date="2014-08" db="EMBL/GenBank/DDBJ databases">
        <authorList>
            <person name="Sharma Rahul"/>
            <person name="Thines Marco"/>
        </authorList>
    </citation>
    <scope>NUCLEOTIDE SEQUENCE</scope>
</reference>
<organism evidence="1">
    <name type="scientific">Phaffia rhodozyma</name>
    <name type="common">Yeast</name>
    <name type="synonym">Xanthophyllomyces dendrorhous</name>
    <dbReference type="NCBI Taxonomy" id="264483"/>
    <lineage>
        <taxon>Eukaryota</taxon>
        <taxon>Fungi</taxon>
        <taxon>Dikarya</taxon>
        <taxon>Basidiomycota</taxon>
        <taxon>Agaricomycotina</taxon>
        <taxon>Tremellomycetes</taxon>
        <taxon>Cystofilobasidiales</taxon>
        <taxon>Mrakiaceae</taxon>
        <taxon>Phaffia</taxon>
    </lineage>
</organism>